<feature type="compositionally biased region" description="Basic residues" evidence="1">
    <location>
        <begin position="43"/>
        <end position="54"/>
    </location>
</feature>
<keyword evidence="4" id="KW-1185">Reference proteome</keyword>
<dbReference type="Pfam" id="PF22936">
    <property type="entry name" value="Pol_BBD"/>
    <property type="match status" value="1"/>
</dbReference>
<evidence type="ECO:0000313" key="4">
    <source>
        <dbReference type="Proteomes" id="UP000000689"/>
    </source>
</evidence>
<dbReference type="EMBL" id="HE580276">
    <property type="protein sequence ID" value="CCD27073.1"/>
    <property type="molecule type" value="Genomic_DNA"/>
</dbReference>
<organism evidence="3 4">
    <name type="scientific">Naumovozyma dairenensis (strain ATCC 10597 / BCRC 20456 / CBS 421 / NBRC 0211 / NRRL Y-12639)</name>
    <name type="common">Saccharomyces dairenensis</name>
    <dbReference type="NCBI Taxonomy" id="1071378"/>
    <lineage>
        <taxon>Eukaryota</taxon>
        <taxon>Fungi</taxon>
        <taxon>Dikarya</taxon>
        <taxon>Ascomycota</taxon>
        <taxon>Saccharomycotina</taxon>
        <taxon>Saccharomycetes</taxon>
        <taxon>Saccharomycetales</taxon>
        <taxon>Saccharomycetaceae</taxon>
        <taxon>Naumovozyma</taxon>
    </lineage>
</organism>
<dbReference type="Proteomes" id="UP000000689">
    <property type="component" value="Chromosome 10"/>
</dbReference>
<gene>
    <name evidence="3" type="primary">NDAI0J01810</name>
    <name evidence="3" type="ordered locus">NDAI_0J01810</name>
</gene>
<feature type="domain" description="Retrovirus-related Pol polyprotein from transposon TNT 1-94-like beta-barrel" evidence="2">
    <location>
        <begin position="96"/>
        <end position="152"/>
    </location>
</feature>
<protein>
    <recommendedName>
        <fullName evidence="2">Retrovirus-related Pol polyprotein from transposon TNT 1-94-like beta-barrel domain-containing protein</fullName>
    </recommendedName>
</protein>
<sequence>MLMVKTTTIPKKLTNPGNPIENVQFVRAHILSRTAKFSNPKSAKPKFSKRRKTQKTTTNMPSDSSDMVHFSSMPIPHSGTINHHGTTSSTLCSNHWIFSTACTSHMSPHRSAFTEFHTDVSGSVKGTGGSVGIKGQGTVELNGITLNDVLYIFQ</sequence>
<reference evidence="3 4" key="1">
    <citation type="journal article" date="2011" name="Proc. Natl. Acad. Sci. U.S.A.">
        <title>Evolutionary erosion of yeast sex chromosomes by mating-type switching accidents.</title>
        <authorList>
            <person name="Gordon J.L."/>
            <person name="Armisen D."/>
            <person name="Proux-Wera E."/>
            <person name="Oheigeartaigh S.S."/>
            <person name="Byrne K.P."/>
            <person name="Wolfe K.H."/>
        </authorList>
    </citation>
    <scope>NUCLEOTIDE SEQUENCE [LARGE SCALE GENOMIC DNA]</scope>
    <source>
        <strain evidence="4">ATCC 10597 / BCRC 20456 / CBS 421 / NBRC 0211 / NRRL Y-12639</strain>
    </source>
</reference>
<dbReference type="GeneID" id="11494332"/>
<dbReference type="HOGENOM" id="CLU_1704706_0_0_1"/>
<proteinExistence type="predicted"/>
<accession>G0WGZ5</accession>
<evidence type="ECO:0000313" key="3">
    <source>
        <dbReference type="EMBL" id="CCD27073.1"/>
    </source>
</evidence>
<dbReference type="OrthoDB" id="5598079at2759"/>
<name>G0WGZ5_NAUDC</name>
<feature type="region of interest" description="Disordered" evidence="1">
    <location>
        <begin position="37"/>
        <end position="67"/>
    </location>
</feature>
<dbReference type="AlphaFoldDB" id="G0WGZ5"/>
<dbReference type="KEGG" id="ndi:NDAI_0J01810"/>
<evidence type="ECO:0000256" key="1">
    <source>
        <dbReference type="SAM" id="MobiDB-lite"/>
    </source>
</evidence>
<feature type="compositionally biased region" description="Polar residues" evidence="1">
    <location>
        <begin position="55"/>
        <end position="65"/>
    </location>
</feature>
<dbReference type="RefSeq" id="XP_003672316.1">
    <property type="nucleotide sequence ID" value="XM_003672268.1"/>
</dbReference>
<dbReference type="InterPro" id="IPR054722">
    <property type="entry name" value="PolX-like_BBD"/>
</dbReference>
<evidence type="ECO:0000259" key="2">
    <source>
        <dbReference type="Pfam" id="PF22936"/>
    </source>
</evidence>